<evidence type="ECO:0000313" key="2">
    <source>
        <dbReference type="Proteomes" id="UP000251002"/>
    </source>
</evidence>
<protein>
    <recommendedName>
        <fullName evidence="3">GLUG domain-containing protein</fullName>
    </recommendedName>
</protein>
<dbReference type="EMBL" id="QLZR01000008">
    <property type="protein sequence ID" value="RAZ74153.1"/>
    <property type="molecule type" value="Genomic_DNA"/>
</dbReference>
<proteinExistence type="predicted"/>
<evidence type="ECO:0008006" key="3">
    <source>
        <dbReference type="Google" id="ProtNLM"/>
    </source>
</evidence>
<reference evidence="1 2" key="1">
    <citation type="submission" date="2018-06" db="EMBL/GenBank/DDBJ databases">
        <title>The draft genome sequences of strains SCU63 and S1.</title>
        <authorList>
            <person name="Gan L."/>
        </authorList>
    </citation>
    <scope>NUCLEOTIDE SEQUENCE [LARGE SCALE GENOMIC DNA]</scope>
    <source>
        <strain evidence="1 2">SCU63</strain>
    </source>
</reference>
<dbReference type="RefSeq" id="WP_112224712.1">
    <property type="nucleotide sequence ID" value="NZ_CP047673.1"/>
</dbReference>
<sequence length="408" mass="43267">MLGSGTQASPYQITTAVEFNSIRNNLTAYYILMNDISLTSYTNFVPIGTSTTAFKGTLDGNGFKVRGLKVNRNATYTGLFGYIENATIKKLGVVDANVNSQTSNYSGIITGQMIGASFIDQCYSTGVLNGQYGQGGICGWHSGGTISNSWSNASINSLGRVGGIVGHIVSTSGFVTTSYSYSPITAPQLAGGVVGSTVVVANTTNSYFNTDIYPTSSGGTGLTTSQFANSVNLVGFDSAIWGFADYPFLKAFGVPSLPAKKVTVTVTSHSGIVLSFLNRSKRQLQSVVTTTQPITSNVSKRATAIAESMIDDIVSNVEVLANANIKTHIISSDVSGIGSTIERKVKAIRSVESDLQPFSIITEVIVPVDIQRPVYAMVYIMENQSNINSITNKSDTDIRENATETSVI</sequence>
<dbReference type="Gene3D" id="2.160.20.110">
    <property type="match status" value="1"/>
</dbReference>
<keyword evidence="2" id="KW-1185">Reference proteome</keyword>
<name>A0A365KM55_9BACL</name>
<dbReference type="Proteomes" id="UP000251002">
    <property type="component" value="Unassembled WGS sequence"/>
</dbReference>
<organism evidence="1 2">
    <name type="scientific">Planococcus halotolerans</name>
    <dbReference type="NCBI Taxonomy" id="2233542"/>
    <lineage>
        <taxon>Bacteria</taxon>
        <taxon>Bacillati</taxon>
        <taxon>Bacillota</taxon>
        <taxon>Bacilli</taxon>
        <taxon>Bacillales</taxon>
        <taxon>Caryophanaceae</taxon>
        <taxon>Planococcus</taxon>
    </lineage>
</organism>
<comment type="caution">
    <text evidence="1">The sequence shown here is derived from an EMBL/GenBank/DDBJ whole genome shotgun (WGS) entry which is preliminary data.</text>
</comment>
<dbReference type="AlphaFoldDB" id="A0A365KM55"/>
<accession>A0A365KM55</accession>
<gene>
    <name evidence="1" type="ORF">DP120_16370</name>
</gene>
<evidence type="ECO:0000313" key="1">
    <source>
        <dbReference type="EMBL" id="RAZ74153.1"/>
    </source>
</evidence>